<sequence length="231" mass="25070">MAIQTERHVLRVPDGSEMALFAARPERAGAPGLLVFQEAFGVNRHIQALCEAFAREGWLAAAPELYHRTAPGFEARYDDIASARPHMQAMTDGGIRADQQAASDWLRGQGCPAVGAIGYCMGGRMAFLANANLPLAASVSYYGGGIQLLGGRVPELHGPMLFHWAGRDAHVTPDHARTVEDLLRAEGRPFTSVTFSEADHGFNCDERASHHPESARHALAVTLAFLRDHLH</sequence>
<evidence type="ECO:0000313" key="3">
    <source>
        <dbReference type="Proteomes" id="UP001165089"/>
    </source>
</evidence>
<dbReference type="SUPFAM" id="SSF53474">
    <property type="entry name" value="alpha/beta-Hydrolases"/>
    <property type="match status" value="1"/>
</dbReference>
<accession>A0ABQ5Q2Z7</accession>
<dbReference type="Proteomes" id="UP001165089">
    <property type="component" value="Unassembled WGS sequence"/>
</dbReference>
<keyword evidence="3" id="KW-1185">Reference proteome</keyword>
<dbReference type="EMBL" id="BSDD01000001">
    <property type="protein sequence ID" value="GLH68869.1"/>
    <property type="molecule type" value="Genomic_DNA"/>
</dbReference>
<organism evidence="2 3">
    <name type="scientific">Geothrix rubra</name>
    <dbReference type="NCBI Taxonomy" id="2927977"/>
    <lineage>
        <taxon>Bacteria</taxon>
        <taxon>Pseudomonadati</taxon>
        <taxon>Acidobacteriota</taxon>
        <taxon>Holophagae</taxon>
        <taxon>Holophagales</taxon>
        <taxon>Holophagaceae</taxon>
        <taxon>Geothrix</taxon>
    </lineage>
</organism>
<dbReference type="InterPro" id="IPR029058">
    <property type="entry name" value="AB_hydrolase_fold"/>
</dbReference>
<dbReference type="Gene3D" id="3.40.50.1820">
    <property type="entry name" value="alpha/beta hydrolase"/>
    <property type="match status" value="1"/>
</dbReference>
<dbReference type="InterPro" id="IPR051049">
    <property type="entry name" value="Dienelactone_hydrolase-like"/>
</dbReference>
<dbReference type="RefSeq" id="WP_285722508.1">
    <property type="nucleotide sequence ID" value="NZ_BSDD01000001.1"/>
</dbReference>
<comment type="caution">
    <text evidence="2">The sequence shown here is derived from an EMBL/GenBank/DDBJ whole genome shotgun (WGS) entry which is preliminary data.</text>
</comment>
<protein>
    <submittedName>
        <fullName evidence="2">Carboxymethylenebutenolidase</fullName>
    </submittedName>
</protein>
<proteinExistence type="predicted"/>
<evidence type="ECO:0000259" key="1">
    <source>
        <dbReference type="Pfam" id="PF01738"/>
    </source>
</evidence>
<gene>
    <name evidence="2" type="ORF">GETHPA_04020</name>
</gene>
<reference evidence="2 3" key="1">
    <citation type="journal article" date="2023" name="Antonie Van Leeuwenhoek">
        <title>Mesoterricola silvestris gen. nov., sp. nov., Mesoterricola sediminis sp. nov., Geothrix oryzae sp. nov., Geothrix edaphica sp. nov., Geothrix rubra sp. nov., and Geothrix limicola sp. nov., six novel members of Acidobacteriota isolated from soils.</title>
        <authorList>
            <person name="Itoh H."/>
            <person name="Sugisawa Y."/>
            <person name="Mise K."/>
            <person name="Xu Z."/>
            <person name="Kuniyasu M."/>
            <person name="Ushijima N."/>
            <person name="Kawano K."/>
            <person name="Kobayashi E."/>
            <person name="Shiratori Y."/>
            <person name="Masuda Y."/>
            <person name="Senoo K."/>
        </authorList>
    </citation>
    <scope>NUCLEOTIDE SEQUENCE [LARGE SCALE GENOMIC DNA]</scope>
    <source>
        <strain evidence="2 3">Red803</strain>
    </source>
</reference>
<dbReference type="InterPro" id="IPR002925">
    <property type="entry name" value="Dienelactn_hydro"/>
</dbReference>
<feature type="domain" description="Dienelactone hydrolase" evidence="1">
    <location>
        <begin position="21"/>
        <end position="229"/>
    </location>
</feature>
<dbReference type="PANTHER" id="PTHR46623">
    <property type="entry name" value="CARBOXYMETHYLENEBUTENOLIDASE-RELATED"/>
    <property type="match status" value="1"/>
</dbReference>
<name>A0ABQ5Q2Z7_9BACT</name>
<dbReference type="PANTHER" id="PTHR46623:SF6">
    <property type="entry name" value="ALPHA_BETA-HYDROLASES SUPERFAMILY PROTEIN"/>
    <property type="match status" value="1"/>
</dbReference>
<evidence type="ECO:0000313" key="2">
    <source>
        <dbReference type="EMBL" id="GLH68869.1"/>
    </source>
</evidence>
<dbReference type="Pfam" id="PF01738">
    <property type="entry name" value="DLH"/>
    <property type="match status" value="1"/>
</dbReference>